<organism evidence="4 5">
    <name type="scientific">Ruegeria spongiae</name>
    <dbReference type="NCBI Taxonomy" id="2942209"/>
    <lineage>
        <taxon>Bacteria</taxon>
        <taxon>Pseudomonadati</taxon>
        <taxon>Pseudomonadota</taxon>
        <taxon>Alphaproteobacteria</taxon>
        <taxon>Rhodobacterales</taxon>
        <taxon>Roseobacteraceae</taxon>
        <taxon>Ruegeria</taxon>
    </lineage>
</organism>
<dbReference type="SUPFAM" id="SSF51120">
    <property type="entry name" value="beta-Roll"/>
    <property type="match status" value="1"/>
</dbReference>
<dbReference type="InterPro" id="IPR036378">
    <property type="entry name" value="FAS1_dom_sf"/>
</dbReference>
<name>A0ABT0PXB0_9RHOB</name>
<dbReference type="SUPFAM" id="SSF82153">
    <property type="entry name" value="FAS1 domain"/>
    <property type="match status" value="1"/>
</dbReference>
<sequence>MDATQTLTGIVLNSGAPGTFDNNNGDFDLLREAVITAGLADDLDSDAASLTVFAPTDVAFIGLAQALGYGGSDEAGSLAHIVDALTLLGGGNPLPLLTDVLTYHVVNGAFDLEAVAGLGNGAEIGTLQGGSVTLNLESVPPSLGDADDGIADPGLIAFDITATNGIVHVLDGVLLPVSVTGILSRPNTDFILDDDGSSFNFTGRGNDFIDGNGGRDIIWAGKGHDIVLGGTGNDVIGGGWGKDILRGDEGHDKIFGGRGNDVIDGGDGNDYMLGGWGKDIFVFENGDDRDTILDFRVGRDKIDLTGYEGIHDFHDIADDISGRFFRTVIDLDDGDRLSLIGVRAHQLDADDFLFA</sequence>
<evidence type="ECO:0000313" key="4">
    <source>
        <dbReference type="EMBL" id="MCL6282239.1"/>
    </source>
</evidence>
<dbReference type="PROSITE" id="PS50213">
    <property type="entry name" value="FAS1"/>
    <property type="match status" value="1"/>
</dbReference>
<evidence type="ECO:0000256" key="1">
    <source>
        <dbReference type="ARBA" id="ARBA00004613"/>
    </source>
</evidence>
<reference evidence="4" key="1">
    <citation type="submission" date="2022-05" db="EMBL/GenBank/DDBJ databases">
        <authorList>
            <person name="Park J.-S."/>
        </authorList>
    </citation>
    <scope>NUCLEOTIDE SEQUENCE</scope>
    <source>
        <strain evidence="4">2012CJ41-6</strain>
    </source>
</reference>
<evidence type="ECO:0000256" key="2">
    <source>
        <dbReference type="ARBA" id="ARBA00022525"/>
    </source>
</evidence>
<dbReference type="RefSeq" id="WP_249706284.1">
    <property type="nucleotide sequence ID" value="NZ_JAMFMB010000001.1"/>
</dbReference>
<dbReference type="SMART" id="SM00554">
    <property type="entry name" value="FAS1"/>
    <property type="match status" value="1"/>
</dbReference>
<dbReference type="Proteomes" id="UP001203880">
    <property type="component" value="Unassembled WGS sequence"/>
</dbReference>
<comment type="subcellular location">
    <subcellularLocation>
        <location evidence="1">Secreted</location>
    </subcellularLocation>
</comment>
<dbReference type="Gene3D" id="2.30.180.10">
    <property type="entry name" value="FAS1 domain"/>
    <property type="match status" value="1"/>
</dbReference>
<accession>A0ABT0PXB0</accession>
<dbReference type="InterPro" id="IPR018511">
    <property type="entry name" value="Hemolysin-typ_Ca-bd_CS"/>
</dbReference>
<proteinExistence type="predicted"/>
<dbReference type="Pfam" id="PF00353">
    <property type="entry name" value="HemolysinCabind"/>
    <property type="match status" value="2"/>
</dbReference>
<dbReference type="InterPro" id="IPR011049">
    <property type="entry name" value="Serralysin-like_metalloprot_C"/>
</dbReference>
<dbReference type="EMBL" id="JAMFMB010000001">
    <property type="protein sequence ID" value="MCL6282239.1"/>
    <property type="molecule type" value="Genomic_DNA"/>
</dbReference>
<comment type="caution">
    <text evidence="4">The sequence shown here is derived from an EMBL/GenBank/DDBJ whole genome shotgun (WGS) entry which is preliminary data.</text>
</comment>
<gene>
    <name evidence="4" type="ORF">M3P21_01745</name>
</gene>
<keyword evidence="5" id="KW-1185">Reference proteome</keyword>
<dbReference type="InterPro" id="IPR050557">
    <property type="entry name" value="RTX_toxin/Mannuronan_C5-epim"/>
</dbReference>
<dbReference type="PANTHER" id="PTHR38340:SF1">
    <property type="entry name" value="S-LAYER PROTEIN"/>
    <property type="match status" value="1"/>
</dbReference>
<dbReference type="Pfam" id="PF02469">
    <property type="entry name" value="Fasciclin"/>
    <property type="match status" value="1"/>
</dbReference>
<evidence type="ECO:0000313" key="5">
    <source>
        <dbReference type="Proteomes" id="UP001203880"/>
    </source>
</evidence>
<dbReference type="PROSITE" id="PS00330">
    <property type="entry name" value="HEMOLYSIN_CALCIUM"/>
    <property type="match status" value="2"/>
</dbReference>
<feature type="domain" description="FAS1" evidence="3">
    <location>
        <begin position="14"/>
        <end position="174"/>
    </location>
</feature>
<keyword evidence="2" id="KW-0964">Secreted</keyword>
<dbReference type="PRINTS" id="PR00313">
    <property type="entry name" value="CABNDNGRPT"/>
</dbReference>
<protein>
    <submittedName>
        <fullName evidence="4">Fasciclin domain-containing protein</fullName>
    </submittedName>
</protein>
<dbReference type="InterPro" id="IPR001343">
    <property type="entry name" value="Hemolysn_Ca-bd"/>
</dbReference>
<dbReference type="InterPro" id="IPR000782">
    <property type="entry name" value="FAS1_domain"/>
</dbReference>
<dbReference type="PANTHER" id="PTHR38340">
    <property type="entry name" value="S-LAYER PROTEIN"/>
    <property type="match status" value="1"/>
</dbReference>
<dbReference type="Gene3D" id="2.150.10.10">
    <property type="entry name" value="Serralysin-like metalloprotease, C-terminal"/>
    <property type="match status" value="1"/>
</dbReference>
<evidence type="ECO:0000259" key="3">
    <source>
        <dbReference type="PROSITE" id="PS50213"/>
    </source>
</evidence>